<organism evidence="6 7">
    <name type="scientific">Rhodococcoides fascians</name>
    <name type="common">Rhodococcus fascians</name>
    <dbReference type="NCBI Taxonomy" id="1828"/>
    <lineage>
        <taxon>Bacteria</taxon>
        <taxon>Bacillati</taxon>
        <taxon>Actinomycetota</taxon>
        <taxon>Actinomycetes</taxon>
        <taxon>Mycobacteriales</taxon>
        <taxon>Nocardiaceae</taxon>
        <taxon>Rhodococcoides</taxon>
    </lineage>
</organism>
<evidence type="ECO:0000256" key="2">
    <source>
        <dbReference type="ARBA" id="ARBA00023125"/>
    </source>
</evidence>
<evidence type="ECO:0000256" key="1">
    <source>
        <dbReference type="ARBA" id="ARBA00023015"/>
    </source>
</evidence>
<dbReference type="PATRIC" id="fig|1653479.3.peg.1220"/>
<gene>
    <name evidence="6" type="primary">rcdA_1</name>
    <name evidence="6" type="ORF">A3Q41_01204</name>
</gene>
<evidence type="ECO:0000259" key="5">
    <source>
        <dbReference type="PROSITE" id="PS50977"/>
    </source>
</evidence>
<reference evidence="7" key="2">
    <citation type="submission" date="2016-04" db="EMBL/GenBank/DDBJ databases">
        <title>Complete Genome and Plasmid Sequences for Rhodococcus fascians D188 and Draft Sequences for Rhodococcus spp. Isolates PBTS 1 and PBTS 2.</title>
        <authorList>
            <person name="Stamer R."/>
            <person name="Vereecke D."/>
            <person name="Zhang Y."/>
            <person name="Schilkey F."/>
            <person name="Devitt N."/>
            <person name="Randall J."/>
        </authorList>
    </citation>
    <scope>NUCLEOTIDE SEQUENCE [LARGE SCALE GENOMIC DNA]</scope>
    <source>
        <strain evidence="7">PBTS2</strain>
    </source>
</reference>
<accession>A0A143QH86</accession>
<name>A0A143QH86_RHOFA</name>
<dbReference type="InterPro" id="IPR009057">
    <property type="entry name" value="Homeodomain-like_sf"/>
</dbReference>
<evidence type="ECO:0000256" key="4">
    <source>
        <dbReference type="PROSITE-ProRule" id="PRU00335"/>
    </source>
</evidence>
<dbReference type="PROSITE" id="PS50977">
    <property type="entry name" value="HTH_TETR_2"/>
    <property type="match status" value="1"/>
</dbReference>
<dbReference type="Proteomes" id="UP000076038">
    <property type="component" value="Chromosome"/>
</dbReference>
<keyword evidence="1" id="KW-0805">Transcription regulation</keyword>
<dbReference type="PANTHER" id="PTHR30055">
    <property type="entry name" value="HTH-TYPE TRANSCRIPTIONAL REGULATOR RUTR"/>
    <property type="match status" value="1"/>
</dbReference>
<protein>
    <submittedName>
        <fullName evidence="6">HTH-type transcriptional regulator RcdA</fullName>
    </submittedName>
</protein>
<dbReference type="AlphaFoldDB" id="A0A143QH86"/>
<dbReference type="KEGG" id="rhs:A3Q41_01204"/>
<dbReference type="Gene3D" id="1.10.357.10">
    <property type="entry name" value="Tetracycline Repressor, domain 2"/>
    <property type="match status" value="1"/>
</dbReference>
<dbReference type="Pfam" id="PF00440">
    <property type="entry name" value="TetR_N"/>
    <property type="match status" value="1"/>
</dbReference>
<evidence type="ECO:0000313" key="6">
    <source>
        <dbReference type="EMBL" id="AMY22515.1"/>
    </source>
</evidence>
<feature type="DNA-binding region" description="H-T-H motif" evidence="4">
    <location>
        <begin position="37"/>
        <end position="56"/>
    </location>
</feature>
<dbReference type="GO" id="GO:0003700">
    <property type="term" value="F:DNA-binding transcription factor activity"/>
    <property type="evidence" value="ECO:0007669"/>
    <property type="project" value="TreeGrafter"/>
</dbReference>
<keyword evidence="2 4" id="KW-0238">DNA-binding</keyword>
<keyword evidence="7" id="KW-1185">Reference proteome</keyword>
<dbReference type="GO" id="GO:0000976">
    <property type="term" value="F:transcription cis-regulatory region binding"/>
    <property type="evidence" value="ECO:0007669"/>
    <property type="project" value="TreeGrafter"/>
</dbReference>
<evidence type="ECO:0000313" key="7">
    <source>
        <dbReference type="Proteomes" id="UP000076038"/>
    </source>
</evidence>
<keyword evidence="3" id="KW-0804">Transcription</keyword>
<dbReference type="InterPro" id="IPR001647">
    <property type="entry name" value="HTH_TetR"/>
</dbReference>
<dbReference type="EMBL" id="CP015220">
    <property type="protein sequence ID" value="AMY22515.1"/>
    <property type="molecule type" value="Genomic_DNA"/>
</dbReference>
<dbReference type="InterPro" id="IPR041583">
    <property type="entry name" value="TetR_C_31"/>
</dbReference>
<proteinExistence type="predicted"/>
<dbReference type="RefSeq" id="WP_080966138.1">
    <property type="nucleotide sequence ID" value="NZ_CP015220.1"/>
</dbReference>
<dbReference type="InterPro" id="IPR050109">
    <property type="entry name" value="HTH-type_TetR-like_transc_reg"/>
</dbReference>
<evidence type="ECO:0000256" key="3">
    <source>
        <dbReference type="ARBA" id="ARBA00023163"/>
    </source>
</evidence>
<dbReference type="SUPFAM" id="SSF46689">
    <property type="entry name" value="Homeodomain-like"/>
    <property type="match status" value="1"/>
</dbReference>
<reference evidence="6 7" key="1">
    <citation type="journal article" date="2016" name="Genome Announc.">
        <title>Complete Genome and Plasmid Sequences for Rhodococcus fascians D188 and Draft Sequences for Rhodococcus Isolates PBTS 1 and PBTS 2.</title>
        <authorList>
            <person name="Stamler R.A."/>
            <person name="Vereecke D."/>
            <person name="Zhang Y."/>
            <person name="Schilkey F."/>
            <person name="Devitt N."/>
            <person name="Randall J.J."/>
        </authorList>
    </citation>
    <scope>NUCLEOTIDE SEQUENCE [LARGE SCALE GENOMIC DNA]</scope>
    <source>
        <strain evidence="6 7">PBTS2</strain>
    </source>
</reference>
<dbReference type="Pfam" id="PF17940">
    <property type="entry name" value="TetR_C_31"/>
    <property type="match status" value="1"/>
</dbReference>
<feature type="domain" description="HTH tetR-type" evidence="5">
    <location>
        <begin position="14"/>
        <end position="74"/>
    </location>
</feature>
<dbReference type="OrthoDB" id="6929199at2"/>
<dbReference type="PANTHER" id="PTHR30055:SF234">
    <property type="entry name" value="HTH-TYPE TRANSCRIPTIONAL REGULATOR BETI"/>
    <property type="match status" value="1"/>
</dbReference>
<sequence length="203" mass="22258">MTEERRKTRYARGQERRDALVDAAIGVIGTRGLERVSFRSVADAAGFPPSTTSYFFGSVGELIDAAITRIAENVTAKVTALLDVAHTGGLTRDDLADAIMDLVSMLSSPEDDDSLVQFEAYLAVRRRPELTDSVHRIMRMIEEAAEAALGAFGIPEPHLPARHFLALIDGYTLHEIARPTPGGNRTALRDALFRVLDSYDRTT</sequence>